<evidence type="ECO:0000313" key="5">
    <source>
        <dbReference type="Proteomes" id="UP000649604"/>
    </source>
</evidence>
<feature type="non-terminal residue" evidence="4">
    <location>
        <position position="1"/>
    </location>
</feature>
<keyword evidence="1" id="KW-0547">Nucleotide-binding</keyword>
<dbReference type="Pfam" id="PF00005">
    <property type="entry name" value="ABC_tran"/>
    <property type="match status" value="2"/>
</dbReference>
<sequence length="365" mass="40490">SVGEQQRVEIIKALYRNAKLLILDEPTAVLTPQEVDTLFEMLNTMAAQGYTIVFITHKLNEVMELCHRITVLRHGKVVETVQTSDSTRKTLARMMVGRDVLFQLEKPPATPGKEILRVDTLTVRNDKGLIAVRDASLSVREGEILGIAGVSGNGQRELIDAINGLRPVQSGSVCFDGADITNAHPEQIIQRGVGYIPEDRLHVGLATTLPLPENMVLKSQRTARFSHGGFLNYSAMRTATEDLVKDFDIRTPSVDIPVGRLSGGNIQKIILARELSRNPKLLIANQPTRGLDVGAIEYVQQCLLEQRQQGKAILLISENLDETLHLCDRIAVIYEGEIVRILEAQYTDRREIGLIMAGGLKWMKT</sequence>
<proteinExistence type="predicted"/>
<name>A0A9D5JSL2_9BACT</name>
<dbReference type="GO" id="GO:0016887">
    <property type="term" value="F:ATP hydrolysis activity"/>
    <property type="evidence" value="ECO:0007669"/>
    <property type="project" value="InterPro"/>
</dbReference>
<dbReference type="AlphaFoldDB" id="A0A9D5JSL2"/>
<dbReference type="EMBL" id="WJJP01000077">
    <property type="protein sequence ID" value="MBD3323438.1"/>
    <property type="molecule type" value="Genomic_DNA"/>
</dbReference>
<dbReference type="Gene3D" id="3.40.50.300">
    <property type="entry name" value="P-loop containing nucleotide triphosphate hydrolases"/>
    <property type="match status" value="2"/>
</dbReference>
<gene>
    <name evidence="4" type="ORF">GF339_02570</name>
</gene>
<protein>
    <submittedName>
        <fullName evidence="4">ATP-binding cassette domain-containing protein</fullName>
    </submittedName>
</protein>
<dbReference type="SUPFAM" id="SSF52540">
    <property type="entry name" value="P-loop containing nucleoside triphosphate hydrolases"/>
    <property type="match status" value="2"/>
</dbReference>
<dbReference type="InterPro" id="IPR027417">
    <property type="entry name" value="P-loop_NTPase"/>
</dbReference>
<accession>A0A9D5JSL2</accession>
<organism evidence="4 5">
    <name type="scientific">candidate division KSB3 bacterium</name>
    <dbReference type="NCBI Taxonomy" id="2044937"/>
    <lineage>
        <taxon>Bacteria</taxon>
        <taxon>candidate division KSB3</taxon>
    </lineage>
</organism>
<dbReference type="PANTHER" id="PTHR43790:SF4">
    <property type="entry name" value="GUANOSINE IMPORT ATP-BINDING PROTEIN NUPO"/>
    <property type="match status" value="1"/>
</dbReference>
<evidence type="ECO:0000256" key="1">
    <source>
        <dbReference type="ARBA" id="ARBA00022741"/>
    </source>
</evidence>
<dbReference type="InterPro" id="IPR017871">
    <property type="entry name" value="ABC_transporter-like_CS"/>
</dbReference>
<evidence type="ECO:0000313" key="4">
    <source>
        <dbReference type="EMBL" id="MBD3323438.1"/>
    </source>
</evidence>
<dbReference type="PROSITE" id="PS50893">
    <property type="entry name" value="ABC_TRANSPORTER_2"/>
    <property type="match status" value="1"/>
</dbReference>
<dbReference type="GO" id="GO:0005524">
    <property type="term" value="F:ATP binding"/>
    <property type="evidence" value="ECO:0007669"/>
    <property type="project" value="UniProtKB-KW"/>
</dbReference>
<dbReference type="CDD" id="cd03215">
    <property type="entry name" value="ABC_Carb_Monos_II"/>
    <property type="match status" value="1"/>
</dbReference>
<keyword evidence="2 4" id="KW-0067">ATP-binding</keyword>
<comment type="caution">
    <text evidence="4">The sequence shown here is derived from an EMBL/GenBank/DDBJ whole genome shotgun (WGS) entry which is preliminary data.</text>
</comment>
<reference evidence="4" key="1">
    <citation type="submission" date="2019-11" db="EMBL/GenBank/DDBJ databases">
        <title>Microbial mats filling the niche in hypersaline microbial mats.</title>
        <authorList>
            <person name="Wong H.L."/>
            <person name="Macleod F.I."/>
            <person name="White R.A. III"/>
            <person name="Burns B.P."/>
        </authorList>
    </citation>
    <scope>NUCLEOTIDE SEQUENCE</scope>
    <source>
        <strain evidence="4">Rbin_158</strain>
    </source>
</reference>
<dbReference type="InterPro" id="IPR003439">
    <property type="entry name" value="ABC_transporter-like_ATP-bd"/>
</dbReference>
<evidence type="ECO:0000256" key="2">
    <source>
        <dbReference type="ARBA" id="ARBA00022840"/>
    </source>
</evidence>
<feature type="domain" description="ABC transporter" evidence="3">
    <location>
        <begin position="116"/>
        <end position="360"/>
    </location>
</feature>
<dbReference type="Proteomes" id="UP000649604">
    <property type="component" value="Unassembled WGS sequence"/>
</dbReference>
<dbReference type="PROSITE" id="PS00211">
    <property type="entry name" value="ABC_TRANSPORTER_1"/>
    <property type="match status" value="1"/>
</dbReference>
<evidence type="ECO:0000259" key="3">
    <source>
        <dbReference type="PROSITE" id="PS50893"/>
    </source>
</evidence>
<dbReference type="InterPro" id="IPR050107">
    <property type="entry name" value="ABC_carbohydrate_import_ATPase"/>
</dbReference>
<dbReference type="PANTHER" id="PTHR43790">
    <property type="entry name" value="CARBOHYDRATE TRANSPORT ATP-BINDING PROTEIN MG119-RELATED"/>
    <property type="match status" value="1"/>
</dbReference>